<gene>
    <name evidence="12" type="ORF">HF320_03325</name>
</gene>
<dbReference type="PANTHER" id="PTHR47861">
    <property type="entry name" value="FKBP-TYPE PEPTIDYL-PROLYL CIS-TRANS ISOMERASE SLYD"/>
    <property type="match status" value="1"/>
</dbReference>
<dbReference type="AlphaFoldDB" id="A0A7X9UBI8"/>
<evidence type="ECO:0000256" key="6">
    <source>
        <dbReference type="ARBA" id="ARBA00023186"/>
    </source>
</evidence>
<keyword evidence="7 9" id="KW-0413">Isomerase</keyword>
<dbReference type="InterPro" id="IPR001179">
    <property type="entry name" value="PPIase_FKBP_dom"/>
</dbReference>
<dbReference type="EMBL" id="JABBCP010000002">
    <property type="protein sequence ID" value="NMF55363.1"/>
    <property type="molecule type" value="Genomic_DNA"/>
</dbReference>
<comment type="caution">
    <text evidence="12">The sequence shown here is derived from an EMBL/GenBank/DDBJ whole genome shotgun (WGS) entry which is preliminary data.</text>
</comment>
<dbReference type="PROSITE" id="PS50059">
    <property type="entry name" value="FKBP_PPIASE"/>
    <property type="match status" value="1"/>
</dbReference>
<dbReference type="EC" id="5.2.1.8" evidence="10"/>
<evidence type="ECO:0000259" key="11">
    <source>
        <dbReference type="PROSITE" id="PS50059"/>
    </source>
</evidence>
<dbReference type="Proteomes" id="UP000546970">
    <property type="component" value="Unassembled WGS sequence"/>
</dbReference>
<feature type="domain" description="PPIase FKBP-type" evidence="11">
    <location>
        <begin position="5"/>
        <end position="85"/>
    </location>
</feature>
<protein>
    <recommendedName>
        <fullName evidence="10">Peptidyl-prolyl cis-trans isomerase</fullName>
        <ecNumber evidence="10">5.2.1.8</ecNumber>
    </recommendedName>
</protein>
<dbReference type="InterPro" id="IPR046357">
    <property type="entry name" value="PPIase_dom_sf"/>
</dbReference>
<dbReference type="GO" id="GO:0005737">
    <property type="term" value="C:cytoplasm"/>
    <property type="evidence" value="ECO:0007669"/>
    <property type="project" value="UniProtKB-SubCell"/>
</dbReference>
<comment type="subcellular location">
    <subcellularLocation>
        <location evidence="2">Cytoplasm</location>
    </subcellularLocation>
</comment>
<organism evidence="12 13">
    <name type="scientific">Collinsella acetigenes</name>
    <dbReference type="NCBI Taxonomy" id="2713419"/>
    <lineage>
        <taxon>Bacteria</taxon>
        <taxon>Bacillati</taxon>
        <taxon>Actinomycetota</taxon>
        <taxon>Coriobacteriia</taxon>
        <taxon>Coriobacteriales</taxon>
        <taxon>Coriobacteriaceae</taxon>
        <taxon>Collinsella</taxon>
    </lineage>
</organism>
<dbReference type="SUPFAM" id="SSF54534">
    <property type="entry name" value="FKBP-like"/>
    <property type="match status" value="1"/>
</dbReference>
<dbReference type="GO" id="GO:0003755">
    <property type="term" value="F:peptidyl-prolyl cis-trans isomerase activity"/>
    <property type="evidence" value="ECO:0007669"/>
    <property type="project" value="UniProtKB-UniRule"/>
</dbReference>
<keyword evidence="4" id="KW-0963">Cytoplasm</keyword>
<evidence type="ECO:0000256" key="2">
    <source>
        <dbReference type="ARBA" id="ARBA00004496"/>
    </source>
</evidence>
<evidence type="ECO:0000313" key="12">
    <source>
        <dbReference type="EMBL" id="NMF55363.1"/>
    </source>
</evidence>
<dbReference type="GO" id="GO:0042026">
    <property type="term" value="P:protein refolding"/>
    <property type="evidence" value="ECO:0007669"/>
    <property type="project" value="UniProtKB-ARBA"/>
</dbReference>
<dbReference type="Pfam" id="PF00254">
    <property type="entry name" value="FKBP_C"/>
    <property type="match status" value="1"/>
</dbReference>
<evidence type="ECO:0000256" key="9">
    <source>
        <dbReference type="PROSITE-ProRule" id="PRU00277"/>
    </source>
</evidence>
<dbReference type="PANTHER" id="PTHR47861:SF3">
    <property type="entry name" value="FKBP-TYPE PEPTIDYL-PROLYL CIS-TRANS ISOMERASE SLYD"/>
    <property type="match status" value="1"/>
</dbReference>
<keyword evidence="5 9" id="KW-0697">Rotamase</keyword>
<evidence type="ECO:0000256" key="10">
    <source>
        <dbReference type="RuleBase" id="RU003915"/>
    </source>
</evidence>
<evidence type="ECO:0000256" key="4">
    <source>
        <dbReference type="ARBA" id="ARBA00022490"/>
    </source>
</evidence>
<dbReference type="Gene3D" id="3.10.50.40">
    <property type="match status" value="1"/>
</dbReference>
<name>A0A7X9UBI8_9ACTN</name>
<evidence type="ECO:0000256" key="5">
    <source>
        <dbReference type="ARBA" id="ARBA00023110"/>
    </source>
</evidence>
<reference evidence="12 13" key="1">
    <citation type="submission" date="2020-04" db="EMBL/GenBank/DDBJ databases">
        <title>Collinsella sp. KGMB02528 nov., an anaerobic actinobacterium isolated from human feces.</title>
        <authorList>
            <person name="Han K.-I."/>
            <person name="Eom M.K."/>
            <person name="Kim J.-S."/>
            <person name="Lee K.C."/>
            <person name="Suh M.K."/>
            <person name="Park S.-H."/>
            <person name="Lee J.H."/>
            <person name="Kang S.W."/>
            <person name="Park J.-E."/>
            <person name="Oh B.S."/>
            <person name="Yu S.Y."/>
            <person name="Choi S.-H."/>
            <person name="Lee D.H."/>
            <person name="Yoon H."/>
            <person name="Kim B.-Y."/>
            <person name="Lee J.H."/>
            <person name="Lee J.-S."/>
        </authorList>
    </citation>
    <scope>NUCLEOTIDE SEQUENCE [LARGE SCALE GENOMIC DNA]</scope>
    <source>
        <strain evidence="12 13">KGMB02528</strain>
    </source>
</reference>
<sequence length="142" mass="15473">MSNEGKKVRAHYRGTLDDGTQFDSSYDRGEPLEFTCCAHQMIPGFDAAVKDMKVGEKKTVHIPCAEAYGERREDLVMFFPAAQVPNIDQIHVGDKLALSGAGGQPVPVTVVEVTPEGVKIDANHEMAGKDLNFEIELVEVLG</sequence>
<evidence type="ECO:0000313" key="13">
    <source>
        <dbReference type="Proteomes" id="UP000546970"/>
    </source>
</evidence>
<keyword evidence="13" id="KW-1185">Reference proteome</keyword>
<comment type="catalytic activity">
    <reaction evidence="1 9 10">
        <text>[protein]-peptidylproline (omega=180) = [protein]-peptidylproline (omega=0)</text>
        <dbReference type="Rhea" id="RHEA:16237"/>
        <dbReference type="Rhea" id="RHEA-COMP:10747"/>
        <dbReference type="Rhea" id="RHEA-COMP:10748"/>
        <dbReference type="ChEBI" id="CHEBI:83833"/>
        <dbReference type="ChEBI" id="CHEBI:83834"/>
        <dbReference type="EC" id="5.2.1.8"/>
    </reaction>
</comment>
<evidence type="ECO:0000256" key="3">
    <source>
        <dbReference type="ARBA" id="ARBA00006577"/>
    </source>
</evidence>
<accession>A0A7X9UBI8</accession>
<keyword evidence="6" id="KW-0143">Chaperone</keyword>
<proteinExistence type="inferred from homology"/>
<evidence type="ECO:0000256" key="1">
    <source>
        <dbReference type="ARBA" id="ARBA00000971"/>
    </source>
</evidence>
<comment type="function">
    <text evidence="8">Also involved in hydrogenase metallocenter assembly, probably by participating in the nickel insertion step. This function in hydrogenase biosynthesis requires chaperone activity and the presence of the metal-binding domain, but not PPIase activity.</text>
</comment>
<evidence type="ECO:0000256" key="7">
    <source>
        <dbReference type="ARBA" id="ARBA00023235"/>
    </source>
</evidence>
<comment type="similarity">
    <text evidence="3 10">Belongs to the FKBP-type PPIase family.</text>
</comment>
<dbReference type="RefSeq" id="WP_169277061.1">
    <property type="nucleotide sequence ID" value="NZ_JABBCP010000002.1"/>
</dbReference>
<evidence type="ECO:0000256" key="8">
    <source>
        <dbReference type="ARBA" id="ARBA00037071"/>
    </source>
</evidence>